<name>A0A318J2I7_9NEIS</name>
<evidence type="ECO:0000256" key="1">
    <source>
        <dbReference type="SAM" id="SignalP"/>
    </source>
</evidence>
<dbReference type="SUPFAM" id="SSF56935">
    <property type="entry name" value="Porins"/>
    <property type="match status" value="1"/>
</dbReference>
<dbReference type="EMBL" id="QJKC01000025">
    <property type="protein sequence ID" value="PXX41343.1"/>
    <property type="molecule type" value="Genomic_DNA"/>
</dbReference>
<protein>
    <recommendedName>
        <fullName evidence="4">DUF560 domain-containing protein</fullName>
    </recommendedName>
</protein>
<gene>
    <name evidence="2" type="ORF">DFR38_12528</name>
</gene>
<dbReference type="InterPro" id="IPR011990">
    <property type="entry name" value="TPR-like_helical_dom_sf"/>
</dbReference>
<comment type="caution">
    <text evidence="2">The sequence shown here is derived from an EMBL/GenBank/DDBJ whole genome shotgun (WGS) entry which is preliminary data.</text>
</comment>
<dbReference type="Proteomes" id="UP000248395">
    <property type="component" value="Unassembled WGS sequence"/>
</dbReference>
<evidence type="ECO:0000313" key="3">
    <source>
        <dbReference type="Proteomes" id="UP000248395"/>
    </source>
</evidence>
<reference evidence="2 3" key="1">
    <citation type="submission" date="2018-05" db="EMBL/GenBank/DDBJ databases">
        <title>Genomic Encyclopedia of Type Strains, Phase IV (KMG-IV): sequencing the most valuable type-strain genomes for metagenomic binning, comparative biology and taxonomic classification.</title>
        <authorList>
            <person name="Goeker M."/>
        </authorList>
    </citation>
    <scope>NUCLEOTIDE SEQUENCE [LARGE SCALE GENOMIC DNA]</scope>
    <source>
        <strain evidence="2 3">DSM 25134</strain>
    </source>
</reference>
<dbReference type="Gene3D" id="1.25.40.10">
    <property type="entry name" value="Tetratricopeptide repeat domain"/>
    <property type="match status" value="1"/>
</dbReference>
<proteinExistence type="predicted"/>
<evidence type="ECO:0000313" key="2">
    <source>
        <dbReference type="EMBL" id="PXX41343.1"/>
    </source>
</evidence>
<organism evidence="2 3">
    <name type="scientific">Aquitalea magnusonii</name>
    <dbReference type="NCBI Taxonomy" id="332411"/>
    <lineage>
        <taxon>Bacteria</taxon>
        <taxon>Pseudomonadati</taxon>
        <taxon>Pseudomonadota</taxon>
        <taxon>Betaproteobacteria</taxon>
        <taxon>Neisseriales</taxon>
        <taxon>Chromobacteriaceae</taxon>
        <taxon>Aquitalea</taxon>
    </lineage>
</organism>
<keyword evidence="1" id="KW-0732">Signal</keyword>
<accession>A0A318J2I7</accession>
<sequence length="456" mass="49355">MTKLKFQLVALAVATLCSGLAMAANNDGSQIKQLLDAGKHAEAYAVGQQHPEWLNNTDAALFYGIAALDSGHVQEALTVLRTYADTHPKHRTAQFHLARARMLSGELVAAEAGYTELDGNASPQEKILLAGFLNALQSQKVLYKPTLSGFAELGLGRDSNVNTGVNVGGVAGLPSGFVVAQGASNQKVADNFATLGGNLNGTYPLLPGKLIGYAGINTNARWNETAQNRQFDTESYGINSGVTWLHGRYALRGGIDYNRVNLDNANYLSTPSFTLEGQYQRDAANRFALAAQYGRLSYNNVQVCADLACSSNMASGADWLNSNLSTLGFSWQHNFAGALEPQLSLSLIGGEEKNRLGRADLSRNLYGINSQFSLKPTTRLQLTLGLGYLDSHYQAAFADGLNSRQDQLISLSTSAAYQLDTHWSGRLEYGYSRQLSNIGLFDYSRHTLAAKLRYAF</sequence>
<evidence type="ECO:0008006" key="4">
    <source>
        <dbReference type="Google" id="ProtNLM"/>
    </source>
</evidence>
<feature type="chain" id="PRO_5016449232" description="DUF560 domain-containing protein" evidence="1">
    <location>
        <begin position="24"/>
        <end position="456"/>
    </location>
</feature>
<dbReference type="SUPFAM" id="SSF48452">
    <property type="entry name" value="TPR-like"/>
    <property type="match status" value="1"/>
</dbReference>
<keyword evidence="3" id="KW-1185">Reference proteome</keyword>
<feature type="signal peptide" evidence="1">
    <location>
        <begin position="1"/>
        <end position="23"/>
    </location>
</feature>
<dbReference type="AlphaFoldDB" id="A0A318J2I7"/>